<keyword evidence="2" id="KW-0238">DNA-binding</keyword>
<accession>A0A7X1E6C8</accession>
<proteinExistence type="predicted"/>
<dbReference type="InterPro" id="IPR018062">
    <property type="entry name" value="HTH_AraC-typ_CS"/>
</dbReference>
<dbReference type="InterPro" id="IPR050204">
    <property type="entry name" value="AraC_XylS_family_regulators"/>
</dbReference>
<evidence type="ECO:0000256" key="3">
    <source>
        <dbReference type="ARBA" id="ARBA00023163"/>
    </source>
</evidence>
<dbReference type="EMBL" id="JACHVC010000001">
    <property type="protein sequence ID" value="MBC2604550.1"/>
    <property type="molecule type" value="Genomic_DNA"/>
</dbReference>
<dbReference type="Pfam" id="PF12833">
    <property type="entry name" value="HTH_18"/>
    <property type="match status" value="1"/>
</dbReference>
<organism evidence="5 6">
    <name type="scientific">Pelagicoccus albus</name>
    <dbReference type="NCBI Taxonomy" id="415222"/>
    <lineage>
        <taxon>Bacteria</taxon>
        <taxon>Pseudomonadati</taxon>
        <taxon>Verrucomicrobiota</taxon>
        <taxon>Opitutia</taxon>
        <taxon>Puniceicoccales</taxon>
        <taxon>Pelagicoccaceae</taxon>
        <taxon>Pelagicoccus</taxon>
    </lineage>
</organism>
<evidence type="ECO:0000313" key="5">
    <source>
        <dbReference type="EMBL" id="MBC2604550.1"/>
    </source>
</evidence>
<dbReference type="Gene3D" id="1.10.10.60">
    <property type="entry name" value="Homeodomain-like"/>
    <property type="match status" value="1"/>
</dbReference>
<name>A0A7X1E6C8_9BACT</name>
<keyword evidence="1" id="KW-0805">Transcription regulation</keyword>
<feature type="domain" description="HTH araC/xylS-type" evidence="4">
    <location>
        <begin position="253"/>
        <end position="351"/>
    </location>
</feature>
<evidence type="ECO:0000256" key="2">
    <source>
        <dbReference type="ARBA" id="ARBA00023125"/>
    </source>
</evidence>
<dbReference type="SUPFAM" id="SSF46689">
    <property type="entry name" value="Homeodomain-like"/>
    <property type="match status" value="2"/>
</dbReference>
<protein>
    <submittedName>
        <fullName evidence="5">AraC family transcriptional regulator</fullName>
    </submittedName>
</protein>
<keyword evidence="3" id="KW-0804">Transcription</keyword>
<comment type="caution">
    <text evidence="5">The sequence shown here is derived from an EMBL/GenBank/DDBJ whole genome shotgun (WGS) entry which is preliminary data.</text>
</comment>
<dbReference type="InterPro" id="IPR032783">
    <property type="entry name" value="AraC_lig"/>
</dbReference>
<evidence type="ECO:0000256" key="1">
    <source>
        <dbReference type="ARBA" id="ARBA00023015"/>
    </source>
</evidence>
<dbReference type="Pfam" id="PF12852">
    <property type="entry name" value="Cupin_6"/>
    <property type="match status" value="1"/>
</dbReference>
<dbReference type="SMART" id="SM00342">
    <property type="entry name" value="HTH_ARAC"/>
    <property type="match status" value="1"/>
</dbReference>
<evidence type="ECO:0000313" key="6">
    <source>
        <dbReference type="Proteomes" id="UP000526501"/>
    </source>
</evidence>
<dbReference type="Proteomes" id="UP000526501">
    <property type="component" value="Unassembled WGS sequence"/>
</dbReference>
<dbReference type="GO" id="GO:0043565">
    <property type="term" value="F:sequence-specific DNA binding"/>
    <property type="evidence" value="ECO:0007669"/>
    <property type="project" value="InterPro"/>
</dbReference>
<dbReference type="GO" id="GO:0003700">
    <property type="term" value="F:DNA-binding transcription factor activity"/>
    <property type="evidence" value="ECO:0007669"/>
    <property type="project" value="InterPro"/>
</dbReference>
<dbReference type="InterPro" id="IPR018060">
    <property type="entry name" value="HTH_AraC"/>
</dbReference>
<dbReference type="PROSITE" id="PS00041">
    <property type="entry name" value="HTH_ARAC_FAMILY_1"/>
    <property type="match status" value="1"/>
</dbReference>
<dbReference type="AlphaFoldDB" id="A0A7X1E6C8"/>
<dbReference type="PANTHER" id="PTHR46796">
    <property type="entry name" value="HTH-TYPE TRANSCRIPTIONAL ACTIVATOR RHAS-RELATED"/>
    <property type="match status" value="1"/>
</dbReference>
<reference evidence="5 6" key="1">
    <citation type="submission" date="2020-07" db="EMBL/GenBank/DDBJ databases">
        <authorList>
            <person name="Feng X."/>
        </authorList>
    </citation>
    <scope>NUCLEOTIDE SEQUENCE [LARGE SCALE GENOMIC DNA]</scope>
    <source>
        <strain evidence="5 6">JCM23202</strain>
    </source>
</reference>
<evidence type="ECO:0000259" key="4">
    <source>
        <dbReference type="PROSITE" id="PS01124"/>
    </source>
</evidence>
<sequence>MRFGIGCNLCCCVHLPQSLAKSGKSEHSRKTQEHKRSSKVNKFDEFSSLLEGPRARGAFTLRGLLNAPWSLRIEAESPLTVIAMIRGEAHIRHDNGKSCSLAPGDVAITRAPGHYTVADHPDTAPTIFVNPGQDCRAPDGRSLFEEMMIGTRTWGHDSNASHLMLVASYESMSDVSDRLREALPPILWVKNEDWDSPLIPLLNAEIARDAPGQAAVLDRLLDMILIAIVRKWFDRQDSREMPWYEAKGDRLVGRVLKMIHQDPAQAWTLNSLATKVGVSRAALARRFQEVVGQSPMNFLTQWRLALAADLLSEPEQTLETIAERVGYSSAFSLSSAFKRVRGISPKEHRERSKA</sequence>
<dbReference type="InterPro" id="IPR009057">
    <property type="entry name" value="Homeodomain-like_sf"/>
</dbReference>
<dbReference type="PROSITE" id="PS01124">
    <property type="entry name" value="HTH_ARAC_FAMILY_2"/>
    <property type="match status" value="1"/>
</dbReference>
<keyword evidence="6" id="KW-1185">Reference proteome</keyword>
<gene>
    <name evidence="5" type="ORF">H5P27_00600</name>
</gene>
<dbReference type="PANTHER" id="PTHR46796:SF13">
    <property type="entry name" value="HTH-TYPE TRANSCRIPTIONAL ACTIVATOR RHAS"/>
    <property type="match status" value="1"/>
</dbReference>